<keyword evidence="5 9" id="KW-0812">Transmembrane</keyword>
<dbReference type="PANTHER" id="PTHR34040">
    <property type="entry name" value="FLAGELLAR BIOSYNTHETIC PROTEIN FLIQ"/>
    <property type="match status" value="1"/>
</dbReference>
<dbReference type="GO" id="GO:0005886">
    <property type="term" value="C:plasma membrane"/>
    <property type="evidence" value="ECO:0007669"/>
    <property type="project" value="UniProtKB-SubCell"/>
</dbReference>
<feature type="transmembrane region" description="Helical" evidence="9">
    <location>
        <begin position="13"/>
        <end position="35"/>
    </location>
</feature>
<keyword evidence="7 9" id="KW-0472">Membrane</keyword>
<comment type="function">
    <text evidence="9">Role in flagellar biosynthesis.</text>
</comment>
<dbReference type="GO" id="GO:0009306">
    <property type="term" value="P:protein secretion"/>
    <property type="evidence" value="ECO:0007669"/>
    <property type="project" value="InterPro"/>
</dbReference>
<evidence type="ECO:0000256" key="9">
    <source>
        <dbReference type="RuleBase" id="RU364090"/>
    </source>
</evidence>
<dbReference type="InterPro" id="IPR002191">
    <property type="entry name" value="Bac_export_3"/>
</dbReference>
<keyword evidence="8 9" id="KW-0975">Bacterial flagellum</keyword>
<keyword evidence="10" id="KW-0966">Cell projection</keyword>
<dbReference type="PIRSF" id="PIRSF004669">
    <property type="entry name" value="FliQ"/>
    <property type="match status" value="1"/>
</dbReference>
<evidence type="ECO:0000256" key="3">
    <source>
        <dbReference type="ARBA" id="ARBA00021718"/>
    </source>
</evidence>
<dbReference type="Pfam" id="PF01313">
    <property type="entry name" value="Bac_export_3"/>
    <property type="match status" value="1"/>
</dbReference>
<dbReference type="Proteomes" id="UP000013378">
    <property type="component" value="Unassembled WGS sequence"/>
</dbReference>
<dbReference type="AlphaFoldDB" id="R1CLY4"/>
<evidence type="ECO:0000256" key="2">
    <source>
        <dbReference type="ARBA" id="ARBA00006156"/>
    </source>
</evidence>
<dbReference type="InterPro" id="IPR006305">
    <property type="entry name" value="FliQ"/>
</dbReference>
<keyword evidence="6 9" id="KW-1133">Transmembrane helix</keyword>
<comment type="similarity">
    <text evidence="2 9">Belongs to the FliQ/MopD/SpaQ family.</text>
</comment>
<comment type="caution">
    <text evidence="10">The sequence shown here is derived from an EMBL/GenBank/DDBJ whole genome shotgun (WGS) entry which is preliminary data.</text>
</comment>
<evidence type="ECO:0000313" key="11">
    <source>
        <dbReference type="Proteomes" id="UP000013378"/>
    </source>
</evidence>
<keyword evidence="11" id="KW-1185">Reference proteome</keyword>
<comment type="subcellular location">
    <subcellularLocation>
        <location evidence="1 9">Cell membrane</location>
        <topology evidence="1">Multi-pass membrane protein</topology>
    </subcellularLocation>
    <subcellularLocation>
        <location evidence="9">Bacterial flagellum basal body</location>
    </subcellularLocation>
</comment>
<dbReference type="EMBL" id="ARZA01000250">
    <property type="protein sequence ID" value="EOC99720.1"/>
    <property type="molecule type" value="Genomic_DNA"/>
</dbReference>
<gene>
    <name evidence="9" type="primary">fliQ</name>
    <name evidence="10" type="ORF">L21TH_2250</name>
</gene>
<evidence type="ECO:0000256" key="4">
    <source>
        <dbReference type="ARBA" id="ARBA00022475"/>
    </source>
</evidence>
<sequence>MSQADVISLAQEAMITVLMLSAPMLGFGLLVGLLVSIFQATTQIQEATLAFVPKIVAVIVAFIVFGPWILNVIVDFTTRLFNSINTFI</sequence>
<dbReference type="STRING" id="1304284.L21TH_2250"/>
<protein>
    <recommendedName>
        <fullName evidence="3 9">Flagellar biosynthetic protein FliQ</fullName>
    </recommendedName>
</protein>
<feature type="transmembrane region" description="Helical" evidence="9">
    <location>
        <begin position="47"/>
        <end position="70"/>
    </location>
</feature>
<dbReference type="NCBIfam" id="TIGR01402">
    <property type="entry name" value="fliQ"/>
    <property type="match status" value="1"/>
</dbReference>
<evidence type="ECO:0000256" key="6">
    <source>
        <dbReference type="ARBA" id="ARBA00022989"/>
    </source>
</evidence>
<dbReference type="GO" id="GO:0044780">
    <property type="term" value="P:bacterial-type flagellum assembly"/>
    <property type="evidence" value="ECO:0007669"/>
    <property type="project" value="InterPro"/>
</dbReference>
<proteinExistence type="inferred from homology"/>
<keyword evidence="4 9" id="KW-1003">Cell membrane</keyword>
<accession>R1CLY4</accession>
<organism evidence="10 11">
    <name type="scientific">Caldisalinibacter kiritimatiensis</name>
    <dbReference type="NCBI Taxonomy" id="1304284"/>
    <lineage>
        <taxon>Bacteria</taxon>
        <taxon>Bacillati</taxon>
        <taxon>Bacillota</taxon>
        <taxon>Tissierellia</taxon>
        <taxon>Tissierellales</taxon>
        <taxon>Thermohalobacteraceae</taxon>
        <taxon>Caldisalinibacter</taxon>
    </lineage>
</organism>
<evidence type="ECO:0000256" key="7">
    <source>
        <dbReference type="ARBA" id="ARBA00023136"/>
    </source>
</evidence>
<evidence type="ECO:0000256" key="1">
    <source>
        <dbReference type="ARBA" id="ARBA00004651"/>
    </source>
</evidence>
<evidence type="ECO:0000313" key="10">
    <source>
        <dbReference type="EMBL" id="EOC99720.1"/>
    </source>
</evidence>
<keyword evidence="10" id="KW-0969">Cilium</keyword>
<keyword evidence="10" id="KW-0282">Flagellum</keyword>
<name>R1CLY4_9FIRM</name>
<dbReference type="PRINTS" id="PR00952">
    <property type="entry name" value="TYPE3IMQPROT"/>
</dbReference>
<dbReference type="PANTHER" id="PTHR34040:SF2">
    <property type="entry name" value="FLAGELLAR BIOSYNTHETIC PROTEIN FLIQ"/>
    <property type="match status" value="1"/>
</dbReference>
<evidence type="ECO:0000256" key="8">
    <source>
        <dbReference type="ARBA" id="ARBA00023143"/>
    </source>
</evidence>
<dbReference type="eggNOG" id="COG1987">
    <property type="taxonomic scope" value="Bacteria"/>
</dbReference>
<dbReference type="RefSeq" id="WP_006316244.1">
    <property type="nucleotide sequence ID" value="NZ_ARZA01000250.1"/>
</dbReference>
<evidence type="ECO:0000256" key="5">
    <source>
        <dbReference type="ARBA" id="ARBA00022692"/>
    </source>
</evidence>
<reference evidence="10 11" key="1">
    <citation type="journal article" date="2015" name="Geomicrobiol. J.">
        <title>Caldisalinibacter kiritimatiensis gen. nov., sp. nov., a moderately thermohalophilic thiosulfate-reducing bacterium from a hypersaline microbial mat.</title>
        <authorList>
            <person name="Ben Hania W."/>
            <person name="Joseph M."/>
            <person name="Fiebig A."/>
            <person name="Bunk B."/>
            <person name="Klenk H.-P."/>
            <person name="Fardeau M.-L."/>
            <person name="Spring S."/>
        </authorList>
    </citation>
    <scope>NUCLEOTIDE SEQUENCE [LARGE SCALE GENOMIC DNA]</scope>
    <source>
        <strain evidence="10 11">L21-TH-D2</strain>
    </source>
</reference>
<dbReference type="PATRIC" id="fig|1304284.3.peg.2201"/>
<dbReference type="GO" id="GO:0009425">
    <property type="term" value="C:bacterial-type flagellum basal body"/>
    <property type="evidence" value="ECO:0007669"/>
    <property type="project" value="UniProtKB-SubCell"/>
</dbReference>